<evidence type="ECO:0000256" key="3">
    <source>
        <dbReference type="ARBA" id="ARBA00022448"/>
    </source>
</evidence>
<feature type="transmembrane region" description="Helical" evidence="12">
    <location>
        <begin position="56"/>
        <end position="75"/>
    </location>
</feature>
<dbReference type="InterPro" id="IPR006036">
    <property type="entry name" value="K_uptake_TrkA"/>
</dbReference>
<evidence type="ECO:0000256" key="5">
    <source>
        <dbReference type="ARBA" id="ARBA00022475"/>
    </source>
</evidence>
<dbReference type="InterPro" id="IPR038770">
    <property type="entry name" value="Na+/solute_symporter_sf"/>
</dbReference>
<evidence type="ECO:0000313" key="14">
    <source>
        <dbReference type="EMBL" id="MFB9104507.1"/>
    </source>
</evidence>
<dbReference type="InterPro" id="IPR004771">
    <property type="entry name" value="K/H_exchanger"/>
</dbReference>
<dbReference type="PROSITE" id="PS51201">
    <property type="entry name" value="RCK_N"/>
    <property type="match status" value="1"/>
</dbReference>
<keyword evidence="6" id="KW-0633">Potassium transport</keyword>
<evidence type="ECO:0000256" key="12">
    <source>
        <dbReference type="SAM" id="Phobius"/>
    </source>
</evidence>
<dbReference type="Gene3D" id="1.20.1530.20">
    <property type="match status" value="1"/>
</dbReference>
<dbReference type="EMBL" id="JBHMFA010000005">
    <property type="protein sequence ID" value="MFB9104507.1"/>
    <property type="molecule type" value="Genomic_DNA"/>
</dbReference>
<keyword evidence="4" id="KW-0050">Antiport</keyword>
<keyword evidence="9 12" id="KW-1133">Transmembrane helix</keyword>
<comment type="similarity">
    <text evidence="2">Belongs to the monovalent cation:proton antiporter 2 (CPA2) transporter (TC 2.A.37) family.</text>
</comment>
<dbReference type="Gene3D" id="3.40.50.720">
    <property type="entry name" value="NAD(P)-binding Rossmann-like Domain"/>
    <property type="match status" value="1"/>
</dbReference>
<feature type="transmembrane region" description="Helical" evidence="12">
    <location>
        <begin position="115"/>
        <end position="135"/>
    </location>
</feature>
<keyword evidence="15" id="KW-1185">Reference proteome</keyword>
<feature type="transmembrane region" description="Helical" evidence="12">
    <location>
        <begin position="147"/>
        <end position="170"/>
    </location>
</feature>
<organism evidence="14 15">
    <name type="scientific">Algibacter miyuki</name>
    <dbReference type="NCBI Taxonomy" id="1306933"/>
    <lineage>
        <taxon>Bacteria</taxon>
        <taxon>Pseudomonadati</taxon>
        <taxon>Bacteroidota</taxon>
        <taxon>Flavobacteriia</taxon>
        <taxon>Flavobacteriales</taxon>
        <taxon>Flavobacteriaceae</taxon>
        <taxon>Algibacter</taxon>
    </lineage>
</organism>
<comment type="subcellular location">
    <subcellularLocation>
        <location evidence="1">Membrane</location>
        <topology evidence="1">Multi-pass membrane protein</topology>
    </subcellularLocation>
</comment>
<feature type="transmembrane region" description="Helical" evidence="12">
    <location>
        <begin position="282"/>
        <end position="303"/>
    </location>
</feature>
<comment type="caution">
    <text evidence="14">The sequence shown here is derived from an EMBL/GenBank/DDBJ whole genome shotgun (WGS) entry which is preliminary data.</text>
</comment>
<evidence type="ECO:0000256" key="1">
    <source>
        <dbReference type="ARBA" id="ARBA00004141"/>
    </source>
</evidence>
<keyword evidence="3" id="KW-0813">Transport</keyword>
<protein>
    <submittedName>
        <fullName evidence="14">Monovalent cation:proton antiporter-2 (CPA2) family protein</fullName>
    </submittedName>
</protein>
<evidence type="ECO:0000256" key="2">
    <source>
        <dbReference type="ARBA" id="ARBA00005551"/>
    </source>
</evidence>
<keyword evidence="8" id="KW-0630">Potassium</keyword>
<dbReference type="SUPFAM" id="SSF51735">
    <property type="entry name" value="NAD(P)-binding Rossmann-fold domains"/>
    <property type="match status" value="1"/>
</dbReference>
<proteinExistence type="inferred from homology"/>
<evidence type="ECO:0000256" key="8">
    <source>
        <dbReference type="ARBA" id="ARBA00022958"/>
    </source>
</evidence>
<sequence>MTGSILFQAIVFLTGAIICVSLAKKVGLSSVIGYLLAGVLIGPYVFGFIGNEGEDILHFAEFGVVVMLFLIGLEIEPKNFWNMRKTILGMGGIQVGGTMLLSYILFTLLGFEWKVALVISMAVALSSTAIAMQTIKEKGLMDTTFGTSSFSILLFQDIIVIFMLGFIPLLSNSDGNASAENHSTSSNLIDNLPIGLQTLAIILSVVLIIVAGRYLIVPILRKIAKTDVRELLIASAFLIVFGISFLMEYVGLSPALGAFLGGVVLSNSEFKHELESTLEPFKNLLLGLFFMAVGASINFVVIANSPLTIGGILVAVILLKAIVLYITGRIFKLKLDQNILLTCSLAQIGEFAFVLLSFAFGLNLLNQDQMDMLLVITALSMSLTPIIGILNERFILPKIGTKQSVKRPMDHIAKSQKIILVGFGHFGSTIGRFLRSHGVEATILDHDSNRVDFLRKMGFEVYYGDATRLDLLESAGIAEAKILICATNKIAVSKAIGKIIKDKYPHVEFMIRTKNRYDAYELLNLGNENIYRESLETSLTLAKDVLSKMGFRKYTLNRQVQNFIKYDEDSLRRLSSEPKDEKNYIFKAKIELEQQEKFLNEDFKRGVVEYDSHWDSEHIRKVLDKTKDQ</sequence>
<feature type="transmembrane region" description="Helical" evidence="12">
    <location>
        <begin position="228"/>
        <end position="246"/>
    </location>
</feature>
<dbReference type="PANTHER" id="PTHR46157:SF4">
    <property type="entry name" value="K(+) EFFLUX ANTIPORTER 3, CHLOROPLASTIC"/>
    <property type="match status" value="1"/>
</dbReference>
<keyword evidence="10" id="KW-0406">Ion transport</keyword>
<dbReference type="NCBIfam" id="TIGR00932">
    <property type="entry name" value="2a37"/>
    <property type="match status" value="1"/>
</dbReference>
<evidence type="ECO:0000259" key="13">
    <source>
        <dbReference type="PROSITE" id="PS51201"/>
    </source>
</evidence>
<dbReference type="InterPro" id="IPR006153">
    <property type="entry name" value="Cation/H_exchanger_TM"/>
</dbReference>
<evidence type="ECO:0000256" key="11">
    <source>
        <dbReference type="ARBA" id="ARBA00023136"/>
    </source>
</evidence>
<dbReference type="Proteomes" id="UP001589590">
    <property type="component" value="Unassembled WGS sequence"/>
</dbReference>
<dbReference type="InterPro" id="IPR036291">
    <property type="entry name" value="NAD(P)-bd_dom_sf"/>
</dbReference>
<dbReference type="RefSeq" id="WP_290273996.1">
    <property type="nucleotide sequence ID" value="NZ_JAUFQP010000013.1"/>
</dbReference>
<feature type="transmembrane region" description="Helical" evidence="12">
    <location>
        <begin position="194"/>
        <end position="216"/>
    </location>
</feature>
<dbReference type="PANTHER" id="PTHR46157">
    <property type="entry name" value="K(+) EFFLUX ANTIPORTER 3, CHLOROPLASTIC"/>
    <property type="match status" value="1"/>
</dbReference>
<feature type="transmembrane region" description="Helical" evidence="12">
    <location>
        <begin position="87"/>
        <end position="109"/>
    </location>
</feature>
<dbReference type="Pfam" id="PF00999">
    <property type="entry name" value="Na_H_Exchanger"/>
    <property type="match status" value="1"/>
</dbReference>
<evidence type="ECO:0000256" key="6">
    <source>
        <dbReference type="ARBA" id="ARBA00022538"/>
    </source>
</evidence>
<dbReference type="InterPro" id="IPR003148">
    <property type="entry name" value="RCK_N"/>
</dbReference>
<feature type="transmembrane region" description="Helical" evidence="12">
    <location>
        <begin position="309"/>
        <end position="327"/>
    </location>
</feature>
<feature type="transmembrane region" description="Helical" evidence="12">
    <location>
        <begin position="31"/>
        <end position="50"/>
    </location>
</feature>
<evidence type="ECO:0000256" key="10">
    <source>
        <dbReference type="ARBA" id="ARBA00023065"/>
    </source>
</evidence>
<dbReference type="Pfam" id="PF02254">
    <property type="entry name" value="TrkA_N"/>
    <property type="match status" value="1"/>
</dbReference>
<evidence type="ECO:0000256" key="4">
    <source>
        <dbReference type="ARBA" id="ARBA00022449"/>
    </source>
</evidence>
<accession>A0ABV5GXZ8</accession>
<keyword evidence="11 12" id="KW-0472">Membrane</keyword>
<feature type="domain" description="RCK N-terminal" evidence="13">
    <location>
        <begin position="415"/>
        <end position="535"/>
    </location>
</feature>
<evidence type="ECO:0000313" key="15">
    <source>
        <dbReference type="Proteomes" id="UP001589590"/>
    </source>
</evidence>
<keyword evidence="5" id="KW-1003">Cell membrane</keyword>
<keyword evidence="7 12" id="KW-0812">Transmembrane</keyword>
<name>A0ABV5GXZ8_9FLAO</name>
<reference evidence="14 15" key="1">
    <citation type="submission" date="2024-09" db="EMBL/GenBank/DDBJ databases">
        <authorList>
            <person name="Sun Q."/>
            <person name="Mori K."/>
        </authorList>
    </citation>
    <scope>NUCLEOTIDE SEQUENCE [LARGE SCALE GENOMIC DNA]</scope>
    <source>
        <strain evidence="14 15">CECT 8300</strain>
    </source>
</reference>
<feature type="transmembrane region" description="Helical" evidence="12">
    <location>
        <begin position="6"/>
        <end position="24"/>
    </location>
</feature>
<evidence type="ECO:0000256" key="7">
    <source>
        <dbReference type="ARBA" id="ARBA00022692"/>
    </source>
</evidence>
<gene>
    <name evidence="14" type="ORF">ACFFU1_06345</name>
</gene>
<feature type="transmembrane region" description="Helical" evidence="12">
    <location>
        <begin position="372"/>
        <end position="390"/>
    </location>
</feature>
<evidence type="ECO:0000256" key="9">
    <source>
        <dbReference type="ARBA" id="ARBA00022989"/>
    </source>
</evidence>
<dbReference type="PRINTS" id="PR00335">
    <property type="entry name" value="KUPTAKETRKA"/>
</dbReference>
<feature type="transmembrane region" description="Helical" evidence="12">
    <location>
        <begin position="339"/>
        <end position="360"/>
    </location>
</feature>